<keyword evidence="2" id="KW-1185">Reference proteome</keyword>
<protein>
    <submittedName>
        <fullName evidence="1">Uncharacterized protein</fullName>
    </submittedName>
</protein>
<dbReference type="EMBL" id="JBHRVU010000007">
    <property type="protein sequence ID" value="MFC3444492.1"/>
    <property type="molecule type" value="Genomic_DNA"/>
</dbReference>
<dbReference type="Proteomes" id="UP001595681">
    <property type="component" value="Unassembled WGS sequence"/>
</dbReference>
<evidence type="ECO:0000313" key="2">
    <source>
        <dbReference type="Proteomes" id="UP001595681"/>
    </source>
</evidence>
<evidence type="ECO:0000313" key="1">
    <source>
        <dbReference type="EMBL" id="MFC3444492.1"/>
    </source>
</evidence>
<comment type="caution">
    <text evidence="1">The sequence shown here is derived from an EMBL/GenBank/DDBJ whole genome shotgun (WGS) entry which is preliminary data.</text>
</comment>
<sequence>MTMGLTATLFGRAISDPVTTMSAVDGWSAAASVACGARAAAGSP</sequence>
<gene>
    <name evidence="1" type="ORF">ACFOKF_25480</name>
</gene>
<proteinExistence type="predicted"/>
<organism evidence="1 2">
    <name type="scientific">Sphingobium rhizovicinum</name>
    <dbReference type="NCBI Taxonomy" id="432308"/>
    <lineage>
        <taxon>Bacteria</taxon>
        <taxon>Pseudomonadati</taxon>
        <taxon>Pseudomonadota</taxon>
        <taxon>Alphaproteobacteria</taxon>
        <taxon>Sphingomonadales</taxon>
        <taxon>Sphingomonadaceae</taxon>
        <taxon>Sphingobium</taxon>
    </lineage>
</organism>
<reference evidence="2" key="1">
    <citation type="journal article" date="2019" name="Int. J. Syst. Evol. Microbiol.">
        <title>The Global Catalogue of Microorganisms (GCM) 10K type strain sequencing project: providing services to taxonomists for standard genome sequencing and annotation.</title>
        <authorList>
            <consortium name="The Broad Institute Genomics Platform"/>
            <consortium name="The Broad Institute Genome Sequencing Center for Infectious Disease"/>
            <person name="Wu L."/>
            <person name="Ma J."/>
        </authorList>
    </citation>
    <scope>NUCLEOTIDE SEQUENCE [LARGE SCALE GENOMIC DNA]</scope>
    <source>
        <strain evidence="2">CCM 7491</strain>
    </source>
</reference>
<dbReference type="RefSeq" id="WP_380799394.1">
    <property type="nucleotide sequence ID" value="NZ_JBHRVU010000007.1"/>
</dbReference>
<accession>A0ABV7NPT3</accession>
<name>A0ABV7NPT3_9SPHN</name>